<dbReference type="PANTHER" id="PTHR35004:SF7">
    <property type="entry name" value="INTEGRASE PROTEIN"/>
    <property type="match status" value="1"/>
</dbReference>
<dbReference type="GO" id="GO:0015074">
    <property type="term" value="P:DNA integration"/>
    <property type="evidence" value="ECO:0007669"/>
    <property type="project" value="InterPro"/>
</dbReference>
<dbReference type="InterPro" id="IPR012337">
    <property type="entry name" value="RNaseH-like_sf"/>
</dbReference>
<dbReference type="PROSITE" id="PS50994">
    <property type="entry name" value="INTEGRASE"/>
    <property type="match status" value="1"/>
</dbReference>
<keyword evidence="3" id="KW-1185">Reference proteome</keyword>
<protein>
    <submittedName>
        <fullName evidence="2">IS481 family transposase</fullName>
    </submittedName>
</protein>
<dbReference type="InterPro" id="IPR024967">
    <property type="entry name" value="DNA-bd_IS481-type"/>
</dbReference>
<reference evidence="2" key="1">
    <citation type="journal article" date="2022" name="Front. Microbiol.">
        <title>New perspectives on an old grouping: The genomic and phenotypic variability of Oxalobacter formigenes and the implications for calcium oxalate stone prevention.</title>
        <authorList>
            <person name="Chmiel J.A."/>
            <person name="Carr C."/>
            <person name="Stuivenberg G.A."/>
            <person name="Venema R."/>
            <person name="Chanyi R.M."/>
            <person name="Al K.F."/>
            <person name="Giguere D."/>
            <person name="Say H."/>
            <person name="Akouris P.P."/>
            <person name="Dominguez Romero S.A."/>
            <person name="Kwong A."/>
            <person name="Tai V."/>
            <person name="Koval S.F."/>
            <person name="Razvi H."/>
            <person name="Bjazevic J."/>
            <person name="Burton J.P."/>
        </authorList>
    </citation>
    <scope>NUCLEOTIDE SEQUENCE</scope>
    <source>
        <strain evidence="2">WoOx3</strain>
    </source>
</reference>
<feature type="domain" description="Integrase catalytic" evidence="1">
    <location>
        <begin position="126"/>
        <end position="306"/>
    </location>
</feature>
<dbReference type="NCBIfam" id="NF033577">
    <property type="entry name" value="transpos_IS481"/>
    <property type="match status" value="1"/>
</dbReference>
<dbReference type="PANTHER" id="PTHR35004">
    <property type="entry name" value="TRANSPOSASE RV3428C-RELATED"/>
    <property type="match status" value="1"/>
</dbReference>
<dbReference type="Proteomes" id="UP001156215">
    <property type="component" value="Chromosome"/>
</dbReference>
<dbReference type="AlphaFoldDB" id="A0A9E9LY65"/>
<dbReference type="Pfam" id="PF13011">
    <property type="entry name" value="LZ_Tnp_IS481"/>
    <property type="match status" value="1"/>
</dbReference>
<evidence type="ECO:0000313" key="2">
    <source>
        <dbReference type="EMBL" id="WAW09053.1"/>
    </source>
</evidence>
<name>A0A9E9LY65_9BURK</name>
<accession>A0A9E9LY65</accession>
<dbReference type="SUPFAM" id="SSF53098">
    <property type="entry name" value="Ribonuclease H-like"/>
    <property type="match status" value="1"/>
</dbReference>
<dbReference type="EMBL" id="CP098242">
    <property type="protein sequence ID" value="WAW09053.1"/>
    <property type="molecule type" value="Genomic_DNA"/>
</dbReference>
<dbReference type="InterPro" id="IPR047656">
    <property type="entry name" value="IS481-like_transpos"/>
</dbReference>
<dbReference type="InterPro" id="IPR009057">
    <property type="entry name" value="Homeodomain-like_sf"/>
</dbReference>
<sequence length="314" mass="36118">MNIHKNAKLTPKGREEMVKRMQTQPASIVAAGFGVSVRTARKWYQRYRQGGLSALKDASSRPLRCRSKLRLQDIQRILALRQKRLTGDMISHRLGLCRSSVFRVLKRQGLSRLHALTPKEPVVRYQWDRPGQMLHIDIKKLGRIDGVGHRILGRQAAKPRHAGWEYLHVCVDNASRMAFTAILPNEKKESAVLFLRQAIAYYQRPGIRVERVLTDNGACYQSFAWRDACAELGIKHRRTRPYRPQTNGKAERFIRTAMNEWAYARVYTHSHERTAALALWINWYNSIRSLSALGRISPAKWLSVNGNNVLELNS</sequence>
<evidence type="ECO:0000313" key="3">
    <source>
        <dbReference type="Proteomes" id="UP001156215"/>
    </source>
</evidence>
<gene>
    <name evidence="2" type="ORF">NB640_07090</name>
</gene>
<dbReference type="RefSeq" id="WP_269308046.1">
    <property type="nucleotide sequence ID" value="NZ_CP098242.1"/>
</dbReference>
<dbReference type="InterPro" id="IPR001584">
    <property type="entry name" value="Integrase_cat-core"/>
</dbReference>
<dbReference type="Pfam" id="PF00665">
    <property type="entry name" value="rve"/>
    <property type="match status" value="1"/>
</dbReference>
<dbReference type="GO" id="GO:0003676">
    <property type="term" value="F:nucleic acid binding"/>
    <property type="evidence" value="ECO:0007669"/>
    <property type="project" value="InterPro"/>
</dbReference>
<organism evidence="2 3">
    <name type="scientific">Oxalobacter vibrioformis</name>
    <dbReference type="NCBI Taxonomy" id="933080"/>
    <lineage>
        <taxon>Bacteria</taxon>
        <taxon>Pseudomonadati</taxon>
        <taxon>Pseudomonadota</taxon>
        <taxon>Betaproteobacteria</taxon>
        <taxon>Burkholderiales</taxon>
        <taxon>Oxalobacteraceae</taxon>
        <taxon>Oxalobacter</taxon>
    </lineage>
</organism>
<dbReference type="InterPro" id="IPR036397">
    <property type="entry name" value="RNaseH_sf"/>
</dbReference>
<dbReference type="SUPFAM" id="SSF46689">
    <property type="entry name" value="Homeodomain-like"/>
    <property type="match status" value="1"/>
</dbReference>
<proteinExistence type="predicted"/>
<evidence type="ECO:0000259" key="1">
    <source>
        <dbReference type="PROSITE" id="PS50994"/>
    </source>
</evidence>
<dbReference type="KEGG" id="ovb:NB640_07090"/>
<dbReference type="Gene3D" id="3.30.420.10">
    <property type="entry name" value="Ribonuclease H-like superfamily/Ribonuclease H"/>
    <property type="match status" value="1"/>
</dbReference>